<evidence type="ECO:0000313" key="3">
    <source>
        <dbReference type="Proteomes" id="UP000070133"/>
    </source>
</evidence>
<reference evidence="2 3" key="1">
    <citation type="submission" date="2015-07" db="EMBL/GenBank/DDBJ databases">
        <title>Comparative genomics of the Sigatoka disease complex on banana suggests a link between parallel evolutionary changes in Pseudocercospora fijiensis and Pseudocercospora eumusae and increased virulence on the banana host.</title>
        <authorList>
            <person name="Chang T.-C."/>
            <person name="Salvucci A."/>
            <person name="Crous P.W."/>
            <person name="Stergiopoulos I."/>
        </authorList>
    </citation>
    <scope>NUCLEOTIDE SEQUENCE [LARGE SCALE GENOMIC DNA]</scope>
    <source>
        <strain evidence="2 3">CBS 114824</strain>
    </source>
</reference>
<name>A0A139HRM2_9PEZI</name>
<accession>A0A139HRM2</accession>
<sequence length="484" mass="55317">MTTINNLSSLMGDIGMESQGDHPSRPQQSTAQSPNQQSSYPRRLPHHELWFQFPNLDLVSDKDDVWLPEPKNIDYRPQPNPSNFQMNEYGEEFYHMMTPNLADIDSSQFLDANTMSIFYTIDSHIENGDPEYRIRVQSICDGEQRTATWDLSIDQWISFLSIDRPWIQLLSDLVNRRSAQAYLASQSTLMSCDVVFAGDDASNWLDRWDSREPRTASLIAKRKLTTDSGIASIEVFDKGSCTVKLPCDHFVQITREEFTSTDELAWAKLSCPHCGTAVLTNDDLEEATITTRLTQLEDLLNEQKAWEGFDHAIKDYTPRPFPSEITIAALRATLRSFKAPELIVPKLLQQVNFEETTTALEALTRWLSQQDKVICTGPAELRKAFDIVVEEALRETCVPKDVKIVPTPPYWTRFLYLWLNRTINFLAYKRCSDFGKGHEGVHWHEVGGLWWSDPFELASQRDRVMNGLANFNLGDGGETDSKME</sequence>
<organism evidence="2 3">
    <name type="scientific">Pseudocercospora eumusae</name>
    <dbReference type="NCBI Taxonomy" id="321146"/>
    <lineage>
        <taxon>Eukaryota</taxon>
        <taxon>Fungi</taxon>
        <taxon>Dikarya</taxon>
        <taxon>Ascomycota</taxon>
        <taxon>Pezizomycotina</taxon>
        <taxon>Dothideomycetes</taxon>
        <taxon>Dothideomycetidae</taxon>
        <taxon>Mycosphaerellales</taxon>
        <taxon>Mycosphaerellaceae</taxon>
        <taxon>Pseudocercospora</taxon>
    </lineage>
</organism>
<evidence type="ECO:0000313" key="2">
    <source>
        <dbReference type="EMBL" id="KXT05125.1"/>
    </source>
</evidence>
<feature type="compositionally biased region" description="Polar residues" evidence="1">
    <location>
        <begin position="25"/>
        <end position="40"/>
    </location>
</feature>
<protein>
    <submittedName>
        <fullName evidence="2">Uncharacterized protein</fullName>
    </submittedName>
</protein>
<keyword evidence="3" id="KW-1185">Reference proteome</keyword>
<comment type="caution">
    <text evidence="2">The sequence shown here is derived from an EMBL/GenBank/DDBJ whole genome shotgun (WGS) entry which is preliminary data.</text>
</comment>
<proteinExistence type="predicted"/>
<dbReference type="Proteomes" id="UP000070133">
    <property type="component" value="Unassembled WGS sequence"/>
</dbReference>
<dbReference type="OrthoDB" id="3648100at2759"/>
<feature type="region of interest" description="Disordered" evidence="1">
    <location>
        <begin position="1"/>
        <end position="41"/>
    </location>
</feature>
<dbReference type="EMBL" id="LFZN01000015">
    <property type="protein sequence ID" value="KXT05125.1"/>
    <property type="molecule type" value="Genomic_DNA"/>
</dbReference>
<dbReference type="AlphaFoldDB" id="A0A139HRM2"/>
<evidence type="ECO:0000256" key="1">
    <source>
        <dbReference type="SAM" id="MobiDB-lite"/>
    </source>
</evidence>
<gene>
    <name evidence="2" type="ORF">AC578_7545</name>
</gene>